<dbReference type="PANTHER" id="PTHR21310:SF15">
    <property type="entry name" value="AMINOGLYCOSIDE PHOSPHOTRANSFERASE DOMAIN-CONTAINING PROTEIN"/>
    <property type="match status" value="1"/>
</dbReference>
<dbReference type="SUPFAM" id="SSF56112">
    <property type="entry name" value="Protein kinase-like (PK-like)"/>
    <property type="match status" value="1"/>
</dbReference>
<name>A0A2U3EBB0_PURLI</name>
<accession>A0A2U3EBB0</accession>
<evidence type="ECO:0000313" key="1">
    <source>
        <dbReference type="EMBL" id="PWI71801.1"/>
    </source>
</evidence>
<sequence length="545" mass="61347">MPTSSPRRNIYRHARFDLAALLRLAGTLRKQPCTCDETQTPWSGAFSWAILLTFADGVEWVFRSPKPEGVEISRTTACRVLASEAATLKCVRQSTSIPVPEVFHYCATYQNDVEIPYILMGRAPGRPLATCHWQTPAHERFTPGRATDSRRALTQLERERVMTQLGRFTWELSRLKFPLIGSILEQDDGGYNVEDCLSPGYIFHGREDLEDVPRGPFSQESVYYSSLASALLLQVEQLPMEHHILFAPLPVPQEYPDYATFYLAQMLWNDYAALGNKPESSSNRMAYSLAAYYLRGQIISHVNLPQSETSLGYPLCHHDLSTQNIFVDGDFNITCVIDWAFSSTVPLAQLLSTPGLPHPRDLTTDAALVHAFRSGFVEEAAKHNLPPPGWRHWEISDMVSRFMLLVRFDALQDYHHLHSLHQLAFGRSSSETDSLLAKLREISIHPDLLALSKTLQADNEPESEIKRRETEYFSAVGKERLALAESIMQLSRPDPFFVVDKGVWTKLLDGYPVNTSGATTAEEAERQMAILRAHIGDILAAGFPQ</sequence>
<dbReference type="PANTHER" id="PTHR21310">
    <property type="entry name" value="AMINOGLYCOSIDE PHOSPHOTRANSFERASE-RELATED-RELATED"/>
    <property type="match status" value="1"/>
</dbReference>
<evidence type="ECO:0000313" key="2">
    <source>
        <dbReference type="Proteomes" id="UP000245956"/>
    </source>
</evidence>
<dbReference type="EMBL" id="LCWV01000007">
    <property type="protein sequence ID" value="PWI71801.1"/>
    <property type="molecule type" value="Genomic_DNA"/>
</dbReference>
<dbReference type="AlphaFoldDB" id="A0A2U3EBB0"/>
<reference evidence="1 2" key="1">
    <citation type="journal article" date="2016" name="Front. Microbiol.">
        <title>Genome and transcriptome sequences reveal the specific parasitism of the nematophagous Purpureocillium lilacinum 36-1.</title>
        <authorList>
            <person name="Xie J."/>
            <person name="Li S."/>
            <person name="Mo C."/>
            <person name="Xiao X."/>
            <person name="Peng D."/>
            <person name="Wang G."/>
            <person name="Xiao Y."/>
        </authorList>
    </citation>
    <scope>NUCLEOTIDE SEQUENCE [LARGE SCALE GENOMIC DNA]</scope>
    <source>
        <strain evidence="1 2">36-1</strain>
    </source>
</reference>
<organism evidence="1 2">
    <name type="scientific">Purpureocillium lilacinum</name>
    <name type="common">Paecilomyces lilacinus</name>
    <dbReference type="NCBI Taxonomy" id="33203"/>
    <lineage>
        <taxon>Eukaryota</taxon>
        <taxon>Fungi</taxon>
        <taxon>Dikarya</taxon>
        <taxon>Ascomycota</taxon>
        <taxon>Pezizomycotina</taxon>
        <taxon>Sordariomycetes</taxon>
        <taxon>Hypocreomycetidae</taxon>
        <taxon>Hypocreales</taxon>
        <taxon>Ophiocordycipitaceae</taxon>
        <taxon>Purpureocillium</taxon>
    </lineage>
</organism>
<dbReference type="Proteomes" id="UP000245956">
    <property type="component" value="Unassembled WGS sequence"/>
</dbReference>
<dbReference type="InterPro" id="IPR051678">
    <property type="entry name" value="AGP_Transferase"/>
</dbReference>
<gene>
    <name evidence="1" type="ORF">PCL_11895</name>
</gene>
<dbReference type="InterPro" id="IPR011009">
    <property type="entry name" value="Kinase-like_dom_sf"/>
</dbReference>
<protein>
    <submittedName>
        <fullName evidence="1">Uncharacterized protein</fullName>
    </submittedName>
</protein>
<proteinExistence type="predicted"/>
<comment type="caution">
    <text evidence="1">The sequence shown here is derived from an EMBL/GenBank/DDBJ whole genome shotgun (WGS) entry which is preliminary data.</text>
</comment>